<feature type="compositionally biased region" description="Low complexity" evidence="1">
    <location>
        <begin position="134"/>
        <end position="144"/>
    </location>
</feature>
<dbReference type="EMBL" id="JAJSPL020000005">
    <property type="protein sequence ID" value="KAK7746875.1"/>
    <property type="molecule type" value="Genomic_DNA"/>
</dbReference>
<comment type="caution">
    <text evidence="2">The sequence shown here is derived from an EMBL/GenBank/DDBJ whole genome shotgun (WGS) entry which is preliminary data.</text>
</comment>
<feature type="compositionally biased region" description="Polar residues" evidence="1">
    <location>
        <begin position="24"/>
        <end position="61"/>
    </location>
</feature>
<evidence type="ECO:0000313" key="2">
    <source>
        <dbReference type="EMBL" id="KAK7746875.1"/>
    </source>
</evidence>
<evidence type="ECO:0000313" key="3">
    <source>
        <dbReference type="Proteomes" id="UP001320245"/>
    </source>
</evidence>
<dbReference type="AlphaFoldDB" id="A0AAN9UI36"/>
<accession>A0AAN9UI36</accession>
<feature type="region of interest" description="Disordered" evidence="1">
    <location>
        <begin position="1"/>
        <end position="103"/>
    </location>
</feature>
<gene>
    <name evidence="2" type="ORF">SLS53_002063</name>
</gene>
<evidence type="ECO:0000256" key="1">
    <source>
        <dbReference type="SAM" id="MobiDB-lite"/>
    </source>
</evidence>
<feature type="compositionally biased region" description="Low complexity" evidence="1">
    <location>
        <begin position="73"/>
        <end position="87"/>
    </location>
</feature>
<feature type="region of interest" description="Disordered" evidence="1">
    <location>
        <begin position="133"/>
        <end position="234"/>
    </location>
</feature>
<reference evidence="2 3" key="1">
    <citation type="journal article" date="2023" name="PLoS ONE">
        <title>Cytospora paraplurivora sp. nov. isolated from orchards with fruit tree decline syndrome in Ontario, Canada.</title>
        <authorList>
            <person name="Ilyukhin E."/>
            <person name="Nguyen H.D.T."/>
            <person name="Castle A.J."/>
            <person name="Ellouze W."/>
        </authorList>
    </citation>
    <scope>NUCLEOTIDE SEQUENCE [LARGE SCALE GENOMIC DNA]</scope>
    <source>
        <strain evidence="2 3">FDS-564</strain>
    </source>
</reference>
<name>A0AAN9UI36_9PEZI</name>
<keyword evidence="3" id="KW-1185">Reference proteome</keyword>
<organism evidence="2 3">
    <name type="scientific">Cytospora paraplurivora</name>
    <dbReference type="NCBI Taxonomy" id="2898453"/>
    <lineage>
        <taxon>Eukaryota</taxon>
        <taxon>Fungi</taxon>
        <taxon>Dikarya</taxon>
        <taxon>Ascomycota</taxon>
        <taxon>Pezizomycotina</taxon>
        <taxon>Sordariomycetes</taxon>
        <taxon>Sordariomycetidae</taxon>
        <taxon>Diaporthales</taxon>
        <taxon>Cytosporaceae</taxon>
        <taxon>Cytospora</taxon>
    </lineage>
</organism>
<protein>
    <submittedName>
        <fullName evidence="2">Uncharacterized protein</fullName>
    </submittedName>
</protein>
<dbReference type="Proteomes" id="UP001320245">
    <property type="component" value="Unassembled WGS sequence"/>
</dbReference>
<proteinExistence type="predicted"/>
<sequence>MKRLRKKSLSDGSEREQPFVDVTATPTSPQSPHFSRYSGQSQPSPAPHSFSSLRQSDSLDTTRQRARQNDTQSPVPSTGGSPGPLSEGSRDETLSSQTNFHPIITDIPRGAFLDDLDTLNFSRRGSIYFGGQRATSAANTASTSIPMEKSKDSAARAAVPMLSTDGATESKPSFPTEHQLATPTESTRKLSLPNIRVMSVDTERESQKSLPFLQQKKKAPKRPSFVPLAHNPPIGHFAAVATR</sequence>
<feature type="compositionally biased region" description="Basic and acidic residues" evidence="1">
    <location>
        <begin position="8"/>
        <end position="18"/>
    </location>
</feature>